<evidence type="ECO:0000313" key="2">
    <source>
        <dbReference type="Proteomes" id="UP000318483"/>
    </source>
</evidence>
<dbReference type="Pfam" id="PF05751">
    <property type="entry name" value="FixH"/>
    <property type="match status" value="1"/>
</dbReference>
<accession>A0A5B8JAM2</accession>
<dbReference type="EMBL" id="CP042264">
    <property type="protein sequence ID" value="QDY71220.1"/>
    <property type="molecule type" value="Genomic_DNA"/>
</dbReference>
<protein>
    <submittedName>
        <fullName evidence="1">FixH family protein</fullName>
    </submittedName>
</protein>
<dbReference type="Proteomes" id="UP000318483">
    <property type="component" value="Plasmid unnamed3"/>
</dbReference>
<name>A0A5B8JAM2_9RHOB</name>
<keyword evidence="1" id="KW-0614">Plasmid</keyword>
<proteinExistence type="predicted"/>
<organism evidence="1 2">
    <name type="scientific">Qingshengfaniella alkalisoli</name>
    <dbReference type="NCBI Taxonomy" id="2599296"/>
    <lineage>
        <taxon>Bacteria</taxon>
        <taxon>Pseudomonadati</taxon>
        <taxon>Pseudomonadota</taxon>
        <taxon>Alphaproteobacteria</taxon>
        <taxon>Rhodobacterales</taxon>
        <taxon>Paracoccaceae</taxon>
        <taxon>Qingshengfaniella</taxon>
    </lineage>
</organism>
<evidence type="ECO:0000313" key="1">
    <source>
        <dbReference type="EMBL" id="QDY71220.1"/>
    </source>
</evidence>
<geneLocation type="plasmid" evidence="1 2">
    <name>unnamed3</name>
</geneLocation>
<dbReference type="AlphaFoldDB" id="A0A5B8JAM2"/>
<keyword evidence="2" id="KW-1185">Reference proteome</keyword>
<dbReference type="RefSeq" id="WP_146366636.1">
    <property type="nucleotide sequence ID" value="NZ_CP042264.1"/>
</dbReference>
<dbReference type="OrthoDB" id="1495896at2"/>
<reference evidence="1 2" key="1">
    <citation type="submission" date="2019-07" db="EMBL/GenBank/DDBJ databases">
        <title>Litoreibacter alkalisoli sp. nov., isolated from saline-alkaline soil.</title>
        <authorList>
            <person name="Wang S."/>
            <person name="Xu L."/>
            <person name="Xing Y.-T."/>
            <person name="Sun J.-Q."/>
        </authorList>
    </citation>
    <scope>NUCLEOTIDE SEQUENCE [LARGE SCALE GENOMIC DNA]</scope>
    <source>
        <strain evidence="1 2">LN3S51</strain>
        <plasmid evidence="1 2">unnamed3</plasmid>
    </source>
</reference>
<dbReference type="KEGG" id="lit:FPZ52_16160"/>
<gene>
    <name evidence="1" type="ORF">FPZ52_16160</name>
</gene>
<dbReference type="InterPro" id="IPR008620">
    <property type="entry name" value="FixH"/>
</dbReference>
<sequence>MAPLTGKQVFIGVAAAFGVIIGVNLVLAVQAVRTFPGLEVANSYVASQEFDRKRAVQLALGWDIAASYDNGMLRIAITDGDGRPVHAASVLATVGWATSTHDDINPAFAWDGDAFIAPAKLEPGNWNIRLIAVAEDGTEFRQRIPLYIRDERN</sequence>